<dbReference type="InterPro" id="IPR001647">
    <property type="entry name" value="HTH_TetR"/>
</dbReference>
<evidence type="ECO:0000259" key="5">
    <source>
        <dbReference type="Pfam" id="PF00440"/>
    </source>
</evidence>
<dbReference type="SUPFAM" id="SSF46689">
    <property type="entry name" value="Homeodomain-like"/>
    <property type="match status" value="1"/>
</dbReference>
<evidence type="ECO:0000256" key="1">
    <source>
        <dbReference type="ARBA" id="ARBA00023015"/>
    </source>
</evidence>
<dbReference type="AlphaFoldDB" id="A0A7W8QJC9"/>
<comment type="caution">
    <text evidence="7">The sequence shown here is derived from an EMBL/GenBank/DDBJ whole genome shotgun (WGS) entry which is preliminary data.</text>
</comment>
<keyword evidence="3" id="KW-0804">Transcription</keyword>
<dbReference type="RefSeq" id="WP_184391257.1">
    <property type="nucleotide sequence ID" value="NZ_BAAAJD010000029.1"/>
</dbReference>
<dbReference type="Proteomes" id="UP000572635">
    <property type="component" value="Unassembled WGS sequence"/>
</dbReference>
<sequence>MSRNNAGLSTDRIIIEALRIIDGQGLRRLTMRRLGDALEVEAMAVYHHFPLGKEQLFDAIAAYIIDLDRADPDGEAAAEQDGEDGAAEEPEEEPVDLPWDERLRAWAHRYRAALLRHAGALQLLINRRPDTVPALRSTELLYAAFAEAGLDGGAVVSAAAAFESYVTGAVIREVRSRGLESPSPAALDGRFPTVTALRDVPVDHARQFDEGLEALLTALVPVRA</sequence>
<dbReference type="EMBL" id="JACHDB010000001">
    <property type="protein sequence ID" value="MBB5431563.1"/>
    <property type="molecule type" value="Genomic_DNA"/>
</dbReference>
<dbReference type="Pfam" id="PF02909">
    <property type="entry name" value="TetR_C_1"/>
    <property type="match status" value="1"/>
</dbReference>
<evidence type="ECO:0000259" key="6">
    <source>
        <dbReference type="Pfam" id="PF02909"/>
    </source>
</evidence>
<dbReference type="Gene3D" id="1.10.10.60">
    <property type="entry name" value="Homeodomain-like"/>
    <property type="match status" value="1"/>
</dbReference>
<evidence type="ECO:0000256" key="3">
    <source>
        <dbReference type="ARBA" id="ARBA00023163"/>
    </source>
</evidence>
<evidence type="ECO:0000313" key="7">
    <source>
        <dbReference type="EMBL" id="MBB5431563.1"/>
    </source>
</evidence>
<feature type="domain" description="HTH tetR-type" evidence="5">
    <location>
        <begin position="14"/>
        <end position="60"/>
    </location>
</feature>
<dbReference type="Gene3D" id="1.10.357.10">
    <property type="entry name" value="Tetracycline Repressor, domain 2"/>
    <property type="match status" value="1"/>
</dbReference>
<dbReference type="InterPro" id="IPR004111">
    <property type="entry name" value="Repressor_TetR_C"/>
</dbReference>
<proteinExistence type="predicted"/>
<keyword evidence="1" id="KW-0805">Transcription regulation</keyword>
<accession>A0A7W8QJC9</accession>
<dbReference type="SUPFAM" id="SSF48498">
    <property type="entry name" value="Tetracyclin repressor-like, C-terminal domain"/>
    <property type="match status" value="1"/>
</dbReference>
<name>A0A7W8QJC9_9ACTN</name>
<evidence type="ECO:0000256" key="2">
    <source>
        <dbReference type="ARBA" id="ARBA00023125"/>
    </source>
</evidence>
<keyword evidence="2" id="KW-0238">DNA-binding</keyword>
<reference evidence="7 8" key="1">
    <citation type="submission" date="2020-08" db="EMBL/GenBank/DDBJ databases">
        <title>Sequencing the genomes of 1000 actinobacteria strains.</title>
        <authorList>
            <person name="Klenk H.-P."/>
        </authorList>
    </citation>
    <scope>NUCLEOTIDE SEQUENCE [LARGE SCALE GENOMIC DNA]</scope>
    <source>
        <strain evidence="7 8">DSM 44551</strain>
    </source>
</reference>
<dbReference type="GO" id="GO:0003677">
    <property type="term" value="F:DNA binding"/>
    <property type="evidence" value="ECO:0007669"/>
    <property type="project" value="UniProtKB-KW"/>
</dbReference>
<keyword evidence="8" id="KW-1185">Reference proteome</keyword>
<gene>
    <name evidence="7" type="ORF">HDA36_001647</name>
</gene>
<feature type="compositionally biased region" description="Acidic residues" evidence="4">
    <location>
        <begin position="74"/>
        <end position="95"/>
    </location>
</feature>
<protein>
    <submittedName>
        <fullName evidence="7">AcrR family transcriptional regulator</fullName>
    </submittedName>
</protein>
<dbReference type="Pfam" id="PF00440">
    <property type="entry name" value="TetR_N"/>
    <property type="match status" value="1"/>
</dbReference>
<dbReference type="InterPro" id="IPR036271">
    <property type="entry name" value="Tet_transcr_reg_TetR-rel_C_sf"/>
</dbReference>
<dbReference type="GO" id="GO:0045892">
    <property type="term" value="P:negative regulation of DNA-templated transcription"/>
    <property type="evidence" value="ECO:0007669"/>
    <property type="project" value="InterPro"/>
</dbReference>
<dbReference type="InterPro" id="IPR009057">
    <property type="entry name" value="Homeodomain-like_sf"/>
</dbReference>
<feature type="region of interest" description="Disordered" evidence="4">
    <location>
        <begin position="74"/>
        <end position="98"/>
    </location>
</feature>
<organism evidence="7 8">
    <name type="scientific">Nocardiopsis composta</name>
    <dbReference type="NCBI Taxonomy" id="157465"/>
    <lineage>
        <taxon>Bacteria</taxon>
        <taxon>Bacillati</taxon>
        <taxon>Actinomycetota</taxon>
        <taxon>Actinomycetes</taxon>
        <taxon>Streptosporangiales</taxon>
        <taxon>Nocardiopsidaceae</taxon>
        <taxon>Nocardiopsis</taxon>
    </lineage>
</organism>
<evidence type="ECO:0000256" key="4">
    <source>
        <dbReference type="SAM" id="MobiDB-lite"/>
    </source>
</evidence>
<evidence type="ECO:0000313" key="8">
    <source>
        <dbReference type="Proteomes" id="UP000572635"/>
    </source>
</evidence>
<feature type="domain" description="Tetracycline repressor TetR C-terminal" evidence="6">
    <location>
        <begin position="99"/>
        <end position="215"/>
    </location>
</feature>